<dbReference type="InterPro" id="IPR045584">
    <property type="entry name" value="Pilin-like"/>
</dbReference>
<reference evidence="2 3" key="1">
    <citation type="submission" date="2019-08" db="EMBL/GenBank/DDBJ databases">
        <title>In-depth cultivation of the pig gut microbiome towards novel bacterial diversity and tailored functional studies.</title>
        <authorList>
            <person name="Wylensek D."/>
            <person name="Hitch T.C.A."/>
            <person name="Clavel T."/>
        </authorList>
    </citation>
    <scope>NUCLEOTIDE SEQUENCE [LARGE SCALE GENOMIC DNA]</scope>
    <source>
        <strain evidence="2 3">Oil+RF-744-GAM-WT-6</strain>
    </source>
</reference>
<dbReference type="Proteomes" id="UP000461880">
    <property type="component" value="Unassembled WGS sequence"/>
</dbReference>
<dbReference type="PANTHER" id="PTHR30093">
    <property type="entry name" value="GENERAL SECRETION PATHWAY PROTEIN G"/>
    <property type="match status" value="1"/>
</dbReference>
<sequence length="56" mass="6253">MRKRNKGFTLAELLIVVAIIGVLVAISIPIFSRQLEKSRDAVSVENIRSDELCARI</sequence>
<dbReference type="AlphaFoldDB" id="A0A7X2THA4"/>
<keyword evidence="3" id="KW-1185">Reference proteome</keyword>
<dbReference type="RefSeq" id="WP_154505857.1">
    <property type="nucleotide sequence ID" value="NZ_VUMN01000039.1"/>
</dbReference>
<keyword evidence="1" id="KW-0812">Transmembrane</keyword>
<evidence type="ECO:0000256" key="1">
    <source>
        <dbReference type="SAM" id="Phobius"/>
    </source>
</evidence>
<comment type="caution">
    <text evidence="2">The sequence shown here is derived from an EMBL/GenBank/DDBJ whole genome shotgun (WGS) entry which is preliminary data.</text>
</comment>
<dbReference type="NCBIfam" id="TIGR02532">
    <property type="entry name" value="IV_pilin_GFxxxE"/>
    <property type="match status" value="1"/>
</dbReference>
<dbReference type="EMBL" id="VUMN01000039">
    <property type="protein sequence ID" value="MSS59613.1"/>
    <property type="molecule type" value="Genomic_DNA"/>
</dbReference>
<keyword evidence="1" id="KW-1133">Transmembrane helix</keyword>
<keyword evidence="1" id="KW-0472">Membrane</keyword>
<gene>
    <name evidence="2" type="ORF">FYJ51_11990</name>
</gene>
<accession>A0A7X2THA4</accession>
<proteinExistence type="predicted"/>
<name>A0A7X2THA4_9FIRM</name>
<dbReference type="SUPFAM" id="SSF54523">
    <property type="entry name" value="Pili subunits"/>
    <property type="match status" value="1"/>
</dbReference>
<evidence type="ECO:0000313" key="2">
    <source>
        <dbReference type="EMBL" id="MSS59613.1"/>
    </source>
</evidence>
<dbReference type="InterPro" id="IPR012902">
    <property type="entry name" value="N_methyl_site"/>
</dbReference>
<dbReference type="Gene3D" id="3.30.700.10">
    <property type="entry name" value="Glycoprotein, Type 4 Pilin"/>
    <property type="match status" value="1"/>
</dbReference>
<protein>
    <submittedName>
        <fullName evidence="2">Prepilin-type N-terminal cleavage/methylation domain-containing protein</fullName>
    </submittedName>
</protein>
<organism evidence="2 3">
    <name type="scientific">Stecheria intestinalis</name>
    <dbReference type="NCBI Taxonomy" id="2606630"/>
    <lineage>
        <taxon>Bacteria</taxon>
        <taxon>Bacillati</taxon>
        <taxon>Bacillota</taxon>
        <taxon>Erysipelotrichia</taxon>
        <taxon>Erysipelotrichales</taxon>
        <taxon>Erysipelotrichaceae</taxon>
        <taxon>Stecheria</taxon>
    </lineage>
</organism>
<dbReference type="Pfam" id="PF07963">
    <property type="entry name" value="N_methyl"/>
    <property type="match status" value="1"/>
</dbReference>
<evidence type="ECO:0000313" key="3">
    <source>
        <dbReference type="Proteomes" id="UP000461880"/>
    </source>
</evidence>
<feature type="transmembrane region" description="Helical" evidence="1">
    <location>
        <begin position="7"/>
        <end position="31"/>
    </location>
</feature>